<evidence type="ECO:0000313" key="5">
    <source>
        <dbReference type="EnsemblMetazoa" id="PHUM337480-PA"/>
    </source>
</evidence>
<evidence type="ECO:0000313" key="6">
    <source>
        <dbReference type="Proteomes" id="UP000009046"/>
    </source>
</evidence>
<dbReference type="OMA" id="FEGELYC"/>
<gene>
    <name evidence="5" type="primary">8231802</name>
    <name evidence="4" type="ORF">Phum_PHUM337480</name>
</gene>
<dbReference type="PANTHER" id="PTHR13542">
    <property type="entry name" value="LSM12 HOMOLOG"/>
    <property type="match status" value="1"/>
</dbReference>
<dbReference type="EMBL" id="DS235340">
    <property type="protein sequence ID" value="EEB14981.1"/>
    <property type="molecule type" value="Genomic_DNA"/>
</dbReference>
<dbReference type="InterPro" id="IPR047574">
    <property type="entry name" value="AD"/>
</dbReference>
<reference evidence="4" key="2">
    <citation type="submission" date="2007-04" db="EMBL/GenBank/DDBJ databases">
        <title>The genome of the human body louse.</title>
        <authorList>
            <consortium name="The Human Body Louse Genome Consortium"/>
            <person name="Kirkness E."/>
            <person name="Walenz B."/>
            <person name="Hass B."/>
            <person name="Bruggner R."/>
            <person name="Strausberg R."/>
        </authorList>
    </citation>
    <scope>NUCLEOTIDE SEQUENCE</scope>
    <source>
        <strain evidence="4">USDA</strain>
    </source>
</reference>
<comment type="similarity">
    <text evidence="1">Belongs to the LSM12 family.</text>
</comment>
<dbReference type="STRING" id="121224.E0VNM5"/>
<dbReference type="GeneID" id="8231802"/>
<evidence type="ECO:0000313" key="4">
    <source>
        <dbReference type="EMBL" id="EEB14981.1"/>
    </source>
</evidence>
<dbReference type="PROSITE" id="PS52001">
    <property type="entry name" value="AD"/>
    <property type="match status" value="1"/>
</dbReference>
<reference evidence="5" key="3">
    <citation type="submission" date="2020-05" db="UniProtKB">
        <authorList>
            <consortium name="EnsemblMetazoa"/>
        </authorList>
    </citation>
    <scope>IDENTIFICATION</scope>
    <source>
        <strain evidence="5">USDA</strain>
    </source>
</reference>
<reference evidence="4" key="1">
    <citation type="submission" date="2007-04" db="EMBL/GenBank/DDBJ databases">
        <title>Annotation of Pediculus humanus corporis strain USDA.</title>
        <authorList>
            <person name="Kirkness E."/>
            <person name="Hannick L."/>
            <person name="Hass B."/>
            <person name="Bruggner R."/>
            <person name="Lawson D."/>
            <person name="Bidwell S."/>
            <person name="Joardar V."/>
            <person name="Caler E."/>
            <person name="Walenz B."/>
            <person name="Inman J."/>
            <person name="Schobel S."/>
            <person name="Galinsky K."/>
            <person name="Amedeo P."/>
            <person name="Strausberg R."/>
        </authorList>
    </citation>
    <scope>NUCLEOTIDE SEQUENCE</scope>
    <source>
        <strain evidence="4">USDA</strain>
    </source>
</reference>
<organism>
    <name type="scientific">Pediculus humanus subsp. corporis</name>
    <name type="common">Body louse</name>
    <dbReference type="NCBI Taxonomy" id="121224"/>
    <lineage>
        <taxon>Eukaryota</taxon>
        <taxon>Metazoa</taxon>
        <taxon>Ecdysozoa</taxon>
        <taxon>Arthropoda</taxon>
        <taxon>Hexapoda</taxon>
        <taxon>Insecta</taxon>
        <taxon>Pterygota</taxon>
        <taxon>Neoptera</taxon>
        <taxon>Paraneoptera</taxon>
        <taxon>Psocodea</taxon>
        <taxon>Troctomorpha</taxon>
        <taxon>Phthiraptera</taxon>
        <taxon>Anoplura</taxon>
        <taxon>Pediculidae</taxon>
        <taxon>Pediculus</taxon>
    </lineage>
</organism>
<dbReference type="AlphaFoldDB" id="E0VNM5"/>
<dbReference type="Pfam" id="PF21166">
    <property type="entry name" value="LSM12_LSM"/>
    <property type="match status" value="1"/>
</dbReference>
<dbReference type="SMART" id="SM00995">
    <property type="entry name" value="AD"/>
    <property type="match status" value="1"/>
</dbReference>
<dbReference type="CTD" id="8231802"/>
<dbReference type="GO" id="GO:0003723">
    <property type="term" value="F:RNA binding"/>
    <property type="evidence" value="ECO:0007669"/>
    <property type="project" value="InterPro"/>
</dbReference>
<keyword evidence="6" id="KW-1185">Reference proteome</keyword>
<feature type="domain" description="AD" evidence="2">
    <location>
        <begin position="79"/>
        <end position="174"/>
    </location>
</feature>
<dbReference type="PROSITE" id="PS52002">
    <property type="entry name" value="SM"/>
    <property type="match status" value="1"/>
</dbReference>
<dbReference type="FunCoup" id="E0VNM5">
    <property type="interactions" value="1786"/>
</dbReference>
<dbReference type="VEuPathDB" id="VectorBase:PHUM337480"/>
<protein>
    <submittedName>
        <fullName evidence="4 5">Uncharacterized protein</fullName>
    </submittedName>
</protein>
<evidence type="ECO:0000259" key="3">
    <source>
        <dbReference type="PROSITE" id="PS52002"/>
    </source>
</evidence>
<sequence length="178" mass="19510">MAGVSECFSIGSIVACKTCFSKEIEGEVLAFDPQTKMLILKCPSSSGRPSRSDIFVVNLALVSDVQVKKEVTSVSDSPNSLNLHRLNTRIKNQVEKKKRLGNALNAGVSPEGQKLFLAISKTINEVSWSGVNIMVWNKVTITPPYKAENLLGDPDCKALPHIKKIVEKHIKDSLYQGN</sequence>
<dbReference type="EMBL" id="AAZO01003923">
    <property type="status" value="NOT_ANNOTATED_CDS"/>
    <property type="molecule type" value="Genomic_DNA"/>
</dbReference>
<evidence type="ECO:0000259" key="2">
    <source>
        <dbReference type="PROSITE" id="PS52001"/>
    </source>
</evidence>
<dbReference type="OrthoDB" id="1057137at2759"/>
<dbReference type="InParanoid" id="E0VNM5"/>
<dbReference type="HOGENOM" id="CLU_073383_2_0_1"/>
<dbReference type="eggNOG" id="KOG4401">
    <property type="taxonomic scope" value="Eukaryota"/>
</dbReference>
<dbReference type="Proteomes" id="UP000009046">
    <property type="component" value="Unassembled WGS sequence"/>
</dbReference>
<dbReference type="EnsemblMetazoa" id="PHUM337480-RA">
    <property type="protein sequence ID" value="PHUM337480-PA"/>
    <property type="gene ID" value="PHUM337480"/>
</dbReference>
<proteinExistence type="inferred from homology"/>
<dbReference type="Pfam" id="PF09793">
    <property type="entry name" value="AD"/>
    <property type="match status" value="1"/>
</dbReference>
<dbReference type="InterPro" id="IPR039683">
    <property type="entry name" value="Lsm12-like"/>
</dbReference>
<feature type="domain" description="Sm" evidence="3">
    <location>
        <begin position="1"/>
        <end position="71"/>
    </location>
</feature>
<accession>E0VNM5</accession>
<dbReference type="InterPro" id="IPR019181">
    <property type="entry name" value="LSM12_ABD"/>
</dbReference>
<dbReference type="RefSeq" id="XP_002427719.1">
    <property type="nucleotide sequence ID" value="XM_002427674.1"/>
</dbReference>
<dbReference type="InterPro" id="IPR048478">
    <property type="entry name" value="LSM12_LSM"/>
</dbReference>
<evidence type="ECO:0000256" key="1">
    <source>
        <dbReference type="ARBA" id="ARBA00006359"/>
    </source>
</evidence>
<name>E0VNM5_PEDHC</name>
<dbReference type="KEGG" id="phu:Phum_PHUM337480"/>
<dbReference type="InterPro" id="IPR047575">
    <property type="entry name" value="Sm"/>
</dbReference>